<dbReference type="GO" id="GO:0008270">
    <property type="term" value="F:zinc ion binding"/>
    <property type="evidence" value="ECO:0007669"/>
    <property type="project" value="UniProtKB-KW"/>
</dbReference>
<feature type="domain" description="FYVE-type" evidence="6">
    <location>
        <begin position="132"/>
        <end position="187"/>
    </location>
</feature>
<dbReference type="GO" id="GO:0005545">
    <property type="term" value="F:1-phosphatidylinositol binding"/>
    <property type="evidence" value="ECO:0007669"/>
    <property type="project" value="TreeGrafter"/>
</dbReference>
<evidence type="ECO:0000259" key="6">
    <source>
        <dbReference type="PROSITE" id="PS50178"/>
    </source>
</evidence>
<sequence length="636" mass="74196">MAQQYNSQQQGQLLWTRQVEIASTAEQTASEFDINTEITRQHWKIQDGITNCRNKQCMKKFSLIERIHHCRRYVKCFDEGKNLDGQKEKIDRIFFALRRQAQENAIVIENGKITRQHWKIQDGITNCRNKQCMKKFSLIERIHHCRRCGEIFCKECVNYQRRLNKLAHPDPEGKAFKVCKKCFDEGKNLDGQKRRLTEYFFALRRQTQENAIVLENGKVRGTWRNRLDLEKEVRRLLNGFKDSIGTSEMKRTIHEMTNIVSTPAWQKSTFWLQENMANQCQKCQQKFNLVRSKHNCKLCGRAVCKSCSFKDVILYLPDEEDTKEPRLAVIKVIGSPSVEPELALYTAGKVKKEEKMLAKGGDSLEMLLKVHSTMHRNEVKMEDQLNEYQIIIESLEDNSRKLNSSGKSNIQTVAKAQEDLADYLAQYVLNIQRMKKLTPESNTQAILFRNCLKGKCDFYFDNQFRFKSLQKTLGDSTPPKILECIQRTVDKHAIVSTQLYIRQLTYETLHICDKYKLRDDIPQKLTQTDEFVEKETIDCIGQDGDDIDDHTEQLQELLQSQLKDHRLIKLSKRTLKCSGSHHAADMLITRSTDILHQVKVQLMMKSANRSFPQTKQTLDQTLEELKTVTLQDIVKL</sequence>
<dbReference type="SUPFAM" id="SSF57903">
    <property type="entry name" value="FYVE/PHD zinc finger"/>
    <property type="match status" value="2"/>
</dbReference>
<dbReference type="PROSITE" id="PS50178">
    <property type="entry name" value="ZF_FYVE"/>
    <property type="match status" value="2"/>
</dbReference>
<dbReference type="OrthoDB" id="10018316at2759"/>
<proteinExistence type="predicted"/>
<dbReference type="Proteomes" id="UP000507470">
    <property type="component" value="Unassembled WGS sequence"/>
</dbReference>
<evidence type="ECO:0000256" key="3">
    <source>
        <dbReference type="ARBA" id="ARBA00022833"/>
    </source>
</evidence>
<dbReference type="GO" id="GO:0140042">
    <property type="term" value="P:lipid droplet formation"/>
    <property type="evidence" value="ECO:0007669"/>
    <property type="project" value="TreeGrafter"/>
</dbReference>
<dbReference type="EMBL" id="CACVKT020004689">
    <property type="protein sequence ID" value="CAC5391288.1"/>
    <property type="molecule type" value="Genomic_DNA"/>
</dbReference>
<dbReference type="GO" id="GO:0005811">
    <property type="term" value="C:lipid droplet"/>
    <property type="evidence" value="ECO:0007669"/>
    <property type="project" value="TreeGrafter"/>
</dbReference>
<dbReference type="InterPro" id="IPR000306">
    <property type="entry name" value="Znf_FYVE"/>
</dbReference>
<dbReference type="PANTHER" id="PTHR46624">
    <property type="entry name" value="AGAP002036-PA"/>
    <property type="match status" value="1"/>
</dbReference>
<evidence type="ECO:0000313" key="8">
    <source>
        <dbReference type="Proteomes" id="UP000507470"/>
    </source>
</evidence>
<keyword evidence="2 4" id="KW-0863">Zinc-finger</keyword>
<evidence type="ECO:0000256" key="5">
    <source>
        <dbReference type="SAM" id="Coils"/>
    </source>
</evidence>
<dbReference type="AlphaFoldDB" id="A0A6J8C4L1"/>
<dbReference type="InterPro" id="IPR042427">
    <property type="entry name" value="ZFYV1"/>
</dbReference>
<dbReference type="GO" id="GO:0032266">
    <property type="term" value="F:phosphatidylinositol-3-phosphate binding"/>
    <property type="evidence" value="ECO:0007669"/>
    <property type="project" value="TreeGrafter"/>
</dbReference>
<dbReference type="Pfam" id="PF01363">
    <property type="entry name" value="FYVE"/>
    <property type="match status" value="2"/>
</dbReference>
<evidence type="ECO:0000313" key="7">
    <source>
        <dbReference type="EMBL" id="CAC5391288.1"/>
    </source>
</evidence>
<keyword evidence="5" id="KW-0175">Coiled coil</keyword>
<dbReference type="InterPro" id="IPR011011">
    <property type="entry name" value="Znf_FYVE_PHD"/>
</dbReference>
<dbReference type="InterPro" id="IPR017455">
    <property type="entry name" value="Znf_FYVE-rel"/>
</dbReference>
<protein>
    <submittedName>
        <fullName evidence="7">RBSN</fullName>
    </submittedName>
</protein>
<dbReference type="PANTHER" id="PTHR46624:SF4">
    <property type="entry name" value="FYVE-TYPE DOMAIN-CONTAINING PROTEIN"/>
    <property type="match status" value="1"/>
</dbReference>
<dbReference type="GO" id="GO:0005547">
    <property type="term" value="F:phosphatidylinositol-3,4,5-trisphosphate binding"/>
    <property type="evidence" value="ECO:0007669"/>
    <property type="project" value="TreeGrafter"/>
</dbReference>
<feature type="domain" description="FYVE-type" evidence="6">
    <location>
        <begin position="274"/>
        <end position="327"/>
    </location>
</feature>
<gene>
    <name evidence="7" type="ORF">MCOR_26301</name>
</gene>
<dbReference type="SMART" id="SM00064">
    <property type="entry name" value="FYVE"/>
    <property type="match status" value="2"/>
</dbReference>
<feature type="coiled-coil region" evidence="5">
    <location>
        <begin position="378"/>
        <end position="405"/>
    </location>
</feature>
<accession>A0A6J8C4L1</accession>
<name>A0A6J8C4L1_MYTCO</name>
<reference evidence="7 8" key="1">
    <citation type="submission" date="2020-06" db="EMBL/GenBank/DDBJ databases">
        <authorList>
            <person name="Li R."/>
            <person name="Bekaert M."/>
        </authorList>
    </citation>
    <scope>NUCLEOTIDE SEQUENCE [LARGE SCALE GENOMIC DNA]</scope>
    <source>
        <strain evidence="8">wild</strain>
    </source>
</reference>
<evidence type="ECO:0000256" key="1">
    <source>
        <dbReference type="ARBA" id="ARBA00022723"/>
    </source>
</evidence>
<dbReference type="InterPro" id="IPR013083">
    <property type="entry name" value="Znf_RING/FYVE/PHD"/>
</dbReference>
<keyword evidence="1" id="KW-0479">Metal-binding</keyword>
<dbReference type="Gene3D" id="3.30.40.10">
    <property type="entry name" value="Zinc/RING finger domain, C3HC4 (zinc finger)"/>
    <property type="match status" value="2"/>
</dbReference>
<keyword evidence="8" id="KW-1185">Reference proteome</keyword>
<keyword evidence="3" id="KW-0862">Zinc</keyword>
<evidence type="ECO:0000256" key="2">
    <source>
        <dbReference type="ARBA" id="ARBA00022771"/>
    </source>
</evidence>
<dbReference type="GO" id="GO:0043325">
    <property type="term" value="F:phosphatidylinositol-3,4-bisphosphate binding"/>
    <property type="evidence" value="ECO:0007669"/>
    <property type="project" value="TreeGrafter"/>
</dbReference>
<organism evidence="7 8">
    <name type="scientific">Mytilus coruscus</name>
    <name type="common">Sea mussel</name>
    <dbReference type="NCBI Taxonomy" id="42192"/>
    <lineage>
        <taxon>Eukaryota</taxon>
        <taxon>Metazoa</taxon>
        <taxon>Spiralia</taxon>
        <taxon>Lophotrochozoa</taxon>
        <taxon>Mollusca</taxon>
        <taxon>Bivalvia</taxon>
        <taxon>Autobranchia</taxon>
        <taxon>Pteriomorphia</taxon>
        <taxon>Mytilida</taxon>
        <taxon>Mytiloidea</taxon>
        <taxon>Mytilidae</taxon>
        <taxon>Mytilinae</taxon>
        <taxon>Mytilus</taxon>
    </lineage>
</organism>
<evidence type="ECO:0000256" key="4">
    <source>
        <dbReference type="PROSITE-ProRule" id="PRU00091"/>
    </source>
</evidence>